<dbReference type="GO" id="GO:0003677">
    <property type="term" value="F:DNA binding"/>
    <property type="evidence" value="ECO:0007669"/>
    <property type="project" value="UniProtKB-KW"/>
</dbReference>
<keyword evidence="7 14" id="KW-0067">ATP-binding</keyword>
<dbReference type="InterPro" id="IPR011604">
    <property type="entry name" value="PDDEXK-like_dom_sf"/>
</dbReference>
<evidence type="ECO:0000256" key="12">
    <source>
        <dbReference type="ARBA" id="ARBA00034808"/>
    </source>
</evidence>
<evidence type="ECO:0000256" key="15">
    <source>
        <dbReference type="SAM" id="Coils"/>
    </source>
</evidence>
<gene>
    <name evidence="18" type="ORF">H9729_04980</name>
</gene>
<evidence type="ECO:0000313" key="18">
    <source>
        <dbReference type="EMBL" id="HIY97023.1"/>
    </source>
</evidence>
<dbReference type="Gene3D" id="3.90.320.10">
    <property type="match status" value="1"/>
</dbReference>
<dbReference type="InterPro" id="IPR038726">
    <property type="entry name" value="PDDEXK_AddAB-type"/>
</dbReference>
<comment type="catalytic activity">
    <reaction evidence="11">
        <text>Couples ATP hydrolysis with the unwinding of duplex DNA by translocating in the 3'-5' direction.</text>
        <dbReference type="EC" id="5.6.2.4"/>
    </reaction>
</comment>
<accession>A0A9D2CT75</accession>
<dbReference type="InterPro" id="IPR027417">
    <property type="entry name" value="P-loop_NTPase"/>
</dbReference>
<evidence type="ECO:0000256" key="13">
    <source>
        <dbReference type="ARBA" id="ARBA00048988"/>
    </source>
</evidence>
<dbReference type="EC" id="5.6.2.4" evidence="12"/>
<evidence type="ECO:0000256" key="8">
    <source>
        <dbReference type="ARBA" id="ARBA00023125"/>
    </source>
</evidence>
<comment type="caution">
    <text evidence="18">The sequence shown here is derived from an EMBL/GenBank/DDBJ whole genome shotgun (WGS) entry which is preliminary data.</text>
</comment>
<dbReference type="InterPro" id="IPR000212">
    <property type="entry name" value="DNA_helicase_UvrD/REP"/>
</dbReference>
<keyword evidence="15" id="KW-0175">Coiled coil</keyword>
<feature type="domain" description="UvrD-like helicase C-terminal" evidence="17">
    <location>
        <begin position="491"/>
        <end position="769"/>
    </location>
</feature>
<evidence type="ECO:0000313" key="19">
    <source>
        <dbReference type="Proteomes" id="UP000886750"/>
    </source>
</evidence>
<evidence type="ECO:0000256" key="10">
    <source>
        <dbReference type="ARBA" id="ARBA00023235"/>
    </source>
</evidence>
<dbReference type="Pfam" id="PF13361">
    <property type="entry name" value="UvrD_C"/>
    <property type="match status" value="1"/>
</dbReference>
<dbReference type="Pfam" id="PF12705">
    <property type="entry name" value="PDDEXK_1"/>
    <property type="match status" value="1"/>
</dbReference>
<evidence type="ECO:0000259" key="17">
    <source>
        <dbReference type="PROSITE" id="PS51217"/>
    </source>
</evidence>
<protein>
    <recommendedName>
        <fullName evidence="12">DNA 3'-5' helicase</fullName>
        <ecNumber evidence="12">5.6.2.4</ecNumber>
    </recommendedName>
</protein>
<evidence type="ECO:0000256" key="3">
    <source>
        <dbReference type="ARBA" id="ARBA00022763"/>
    </source>
</evidence>
<keyword evidence="4 14" id="KW-0378">Hydrolase</keyword>
<evidence type="ECO:0000256" key="9">
    <source>
        <dbReference type="ARBA" id="ARBA00023204"/>
    </source>
</evidence>
<dbReference type="GO" id="GO:0004527">
    <property type="term" value="F:exonuclease activity"/>
    <property type="evidence" value="ECO:0007669"/>
    <property type="project" value="UniProtKB-KW"/>
</dbReference>
<feature type="binding site" evidence="14">
    <location>
        <begin position="24"/>
        <end position="31"/>
    </location>
    <ligand>
        <name>ATP</name>
        <dbReference type="ChEBI" id="CHEBI:30616"/>
    </ligand>
</feature>
<dbReference type="PANTHER" id="PTHR11070:SF48">
    <property type="entry name" value="ATP-DEPENDENT HELICASE_NUCLEASE SUBUNIT A"/>
    <property type="match status" value="1"/>
</dbReference>
<evidence type="ECO:0000256" key="11">
    <source>
        <dbReference type="ARBA" id="ARBA00034617"/>
    </source>
</evidence>
<dbReference type="Pfam" id="PF00580">
    <property type="entry name" value="UvrD-helicase"/>
    <property type="match status" value="1"/>
</dbReference>
<dbReference type="GO" id="GO:0033202">
    <property type="term" value="C:DNA helicase complex"/>
    <property type="evidence" value="ECO:0007669"/>
    <property type="project" value="TreeGrafter"/>
</dbReference>
<dbReference type="InterPro" id="IPR011335">
    <property type="entry name" value="Restrct_endonuc-II-like"/>
</dbReference>
<evidence type="ECO:0000256" key="14">
    <source>
        <dbReference type="PROSITE-ProRule" id="PRU00560"/>
    </source>
</evidence>
<dbReference type="SUPFAM" id="SSF52980">
    <property type="entry name" value="Restriction endonuclease-like"/>
    <property type="match status" value="1"/>
</dbReference>
<keyword evidence="8" id="KW-0238">DNA-binding</keyword>
<evidence type="ECO:0000259" key="16">
    <source>
        <dbReference type="PROSITE" id="PS51198"/>
    </source>
</evidence>
<keyword evidence="6" id="KW-0269">Exonuclease</keyword>
<dbReference type="GO" id="GO:0005524">
    <property type="term" value="F:ATP binding"/>
    <property type="evidence" value="ECO:0007669"/>
    <property type="project" value="UniProtKB-UniRule"/>
</dbReference>
<dbReference type="AlphaFoldDB" id="A0A9D2CT75"/>
<dbReference type="EMBL" id="DXCQ01000041">
    <property type="protein sequence ID" value="HIY97023.1"/>
    <property type="molecule type" value="Genomic_DNA"/>
</dbReference>
<keyword evidence="9" id="KW-0234">DNA repair</keyword>
<feature type="coiled-coil region" evidence="15">
    <location>
        <begin position="296"/>
        <end position="323"/>
    </location>
</feature>
<dbReference type="PROSITE" id="PS51198">
    <property type="entry name" value="UVRD_HELICASE_ATP_BIND"/>
    <property type="match status" value="1"/>
</dbReference>
<keyword evidence="2 14" id="KW-0547">Nucleotide-binding</keyword>
<evidence type="ECO:0000256" key="2">
    <source>
        <dbReference type="ARBA" id="ARBA00022741"/>
    </source>
</evidence>
<comment type="catalytic activity">
    <reaction evidence="13">
        <text>ATP + H2O = ADP + phosphate + H(+)</text>
        <dbReference type="Rhea" id="RHEA:13065"/>
        <dbReference type="ChEBI" id="CHEBI:15377"/>
        <dbReference type="ChEBI" id="CHEBI:15378"/>
        <dbReference type="ChEBI" id="CHEBI:30616"/>
        <dbReference type="ChEBI" id="CHEBI:43474"/>
        <dbReference type="ChEBI" id="CHEBI:456216"/>
        <dbReference type="EC" id="5.6.2.4"/>
    </reaction>
</comment>
<dbReference type="GO" id="GO:0043138">
    <property type="term" value="F:3'-5' DNA helicase activity"/>
    <property type="evidence" value="ECO:0007669"/>
    <property type="project" value="UniProtKB-EC"/>
</dbReference>
<keyword evidence="10" id="KW-0413">Isomerase</keyword>
<evidence type="ECO:0000256" key="5">
    <source>
        <dbReference type="ARBA" id="ARBA00022806"/>
    </source>
</evidence>
<dbReference type="Gene3D" id="3.40.50.300">
    <property type="entry name" value="P-loop containing nucleotide triphosphate hydrolases"/>
    <property type="match status" value="4"/>
</dbReference>
<reference evidence="18" key="1">
    <citation type="journal article" date="2021" name="PeerJ">
        <title>Extensive microbial diversity within the chicken gut microbiome revealed by metagenomics and culture.</title>
        <authorList>
            <person name="Gilroy R."/>
            <person name="Ravi A."/>
            <person name="Getino M."/>
            <person name="Pursley I."/>
            <person name="Horton D.L."/>
            <person name="Alikhan N.F."/>
            <person name="Baker D."/>
            <person name="Gharbi K."/>
            <person name="Hall N."/>
            <person name="Watson M."/>
            <person name="Adriaenssens E.M."/>
            <person name="Foster-Nyarko E."/>
            <person name="Jarju S."/>
            <person name="Secka A."/>
            <person name="Antonio M."/>
            <person name="Oren A."/>
            <person name="Chaudhuri R.R."/>
            <person name="La Ragione R."/>
            <person name="Hildebrand F."/>
            <person name="Pallen M.J."/>
        </authorList>
    </citation>
    <scope>NUCLEOTIDE SEQUENCE</scope>
    <source>
        <strain evidence="18">1345</strain>
    </source>
</reference>
<dbReference type="Proteomes" id="UP000886750">
    <property type="component" value="Unassembled WGS sequence"/>
</dbReference>
<keyword evidence="3" id="KW-0227">DNA damage</keyword>
<dbReference type="InterPro" id="IPR014016">
    <property type="entry name" value="UvrD-like_ATP-bd"/>
</dbReference>
<organism evidence="18 19">
    <name type="scientific">Candidatus Borkfalkia excrementigallinarum</name>
    <dbReference type="NCBI Taxonomy" id="2838506"/>
    <lineage>
        <taxon>Bacteria</taxon>
        <taxon>Bacillati</taxon>
        <taxon>Bacillota</taxon>
        <taxon>Clostridia</taxon>
        <taxon>Christensenellales</taxon>
        <taxon>Christensenellaceae</taxon>
        <taxon>Candidatus Borkfalkia</taxon>
    </lineage>
</organism>
<dbReference type="PANTHER" id="PTHR11070">
    <property type="entry name" value="UVRD / RECB / PCRA DNA HELICASE FAMILY MEMBER"/>
    <property type="match status" value="1"/>
</dbReference>
<dbReference type="GO" id="GO:0005829">
    <property type="term" value="C:cytosol"/>
    <property type="evidence" value="ECO:0007669"/>
    <property type="project" value="TreeGrafter"/>
</dbReference>
<keyword evidence="5 14" id="KW-0347">Helicase</keyword>
<proteinExistence type="predicted"/>
<evidence type="ECO:0000256" key="4">
    <source>
        <dbReference type="ARBA" id="ARBA00022801"/>
    </source>
</evidence>
<evidence type="ECO:0000256" key="7">
    <source>
        <dbReference type="ARBA" id="ARBA00022840"/>
    </source>
</evidence>
<dbReference type="CDD" id="cd17932">
    <property type="entry name" value="DEXQc_UvrD"/>
    <property type="match status" value="1"/>
</dbReference>
<evidence type="ECO:0000256" key="1">
    <source>
        <dbReference type="ARBA" id="ARBA00022722"/>
    </source>
</evidence>
<feature type="domain" description="UvrD-like helicase ATP-binding" evidence="16">
    <location>
        <begin position="3"/>
        <end position="458"/>
    </location>
</feature>
<sequence>MSARKPTPEQQAAIDAAGEVLVSASAGSGKTFVMIEKMISLILSGKAEVSSVLAVTFTKAAAAEMKERLRSAIVARINETKEDPVRARLKYQLAEIGTADICTLHSFCTNVIRRYFYHTDIDGNFRVADEAETEKLKSRAVSLAFERLLAEKSPKFALLCRVFAGGRGFGKLGDILLKSYEKAIVRADFEQFLRDLPARYDEEHFSLLADEALAPVRRIAARLKERCAALDAECAPFVESGAFDARYPAYIAARLLLAEDILAAGDVFAAAACIKDLKLISKPPNTKLKNAGDVAALALDERLSSLKEEVDALKKALSAFRSREEERAAFFASGEVAAALCELILTFAEIFRSLKRRAGVLDFSDLEHESLRLLEIPAVREEVRARYSHVFVDEYQDVNPAQERILSLVSGENVFMVGDAKQSIYGFRGCSADFFARKYARLAAEGRALTLNGNFRSCEKVLQTVNGLFSGVMTEETCSVDYAKTSMMIAGSVAQAGGEVRFEFVPEREEAEKAERGVYSVAEHLSPQEDEEYAEGALIANIVLSEVGRLRPDPAAGEPMRIGYGDIVVLTRGKTEKAGRIVGELVRRGIPVASAAEVNICDYAEIKTLTAILQYLDNGLQDIPLAAALKSDMGGITDEELAKIRLSVRQEESFSFACEDYAVKNSDALSEKLRAFRARAERYRLLSAVKGAAEVLAAILAETGMELTLLSQSCGEEKVRRVRRFIAEAGELTVPEFLEKLKSGGNSVGFSESGGENAVRVMTMHASKGLEFPVVIVAGLNGRFSAEDMRGILFDDEWGFAPPAFDLAAYTAEETVLRTVIRARLRRKRAEDEMRLLYVALTRAKSCLHLVFETERPFNADAVSDASCFADFVDFEKFRDLYAPVFGGDFDRPAPRVLATGETDEEVKAAVLSRYARPYPHENSVKLEVKTSASAIVKDRSEGHTRPQFAEEEGEERAAGEFYESAADAETGVAYHAALERADFSAPPAEEAARLCVLLRAEYPALDEARLREILSMPVFGRLNGYALWRERAFLLSAPACEVLETDAQDELLVQGVIDLMAVRGEECVIVDYKYSAHGAAQLKETYAPQLRVYAAAARRLPNIKKVRTHIVNILRGFEIEISV</sequence>
<dbReference type="GO" id="GO:0000725">
    <property type="term" value="P:recombinational repair"/>
    <property type="evidence" value="ECO:0007669"/>
    <property type="project" value="TreeGrafter"/>
</dbReference>
<reference evidence="18" key="2">
    <citation type="submission" date="2021-04" db="EMBL/GenBank/DDBJ databases">
        <authorList>
            <person name="Gilroy R."/>
        </authorList>
    </citation>
    <scope>NUCLEOTIDE SEQUENCE</scope>
    <source>
        <strain evidence="18">1345</strain>
    </source>
</reference>
<evidence type="ECO:0000256" key="6">
    <source>
        <dbReference type="ARBA" id="ARBA00022839"/>
    </source>
</evidence>
<dbReference type="PROSITE" id="PS51217">
    <property type="entry name" value="UVRD_HELICASE_CTER"/>
    <property type="match status" value="1"/>
</dbReference>
<keyword evidence="1" id="KW-0540">Nuclease</keyword>
<name>A0A9D2CT75_9FIRM</name>
<dbReference type="SUPFAM" id="SSF52540">
    <property type="entry name" value="P-loop containing nucleoside triphosphate hydrolases"/>
    <property type="match status" value="1"/>
</dbReference>
<dbReference type="InterPro" id="IPR014017">
    <property type="entry name" value="DNA_helicase_UvrD-like_C"/>
</dbReference>